<accession>A0ABT4REU7</accession>
<organism evidence="1 2">
    <name type="scientific">Solirubrobacter deserti</name>
    <dbReference type="NCBI Taxonomy" id="2282478"/>
    <lineage>
        <taxon>Bacteria</taxon>
        <taxon>Bacillati</taxon>
        <taxon>Actinomycetota</taxon>
        <taxon>Thermoleophilia</taxon>
        <taxon>Solirubrobacterales</taxon>
        <taxon>Solirubrobacteraceae</taxon>
        <taxon>Solirubrobacter</taxon>
    </lineage>
</organism>
<keyword evidence="2" id="KW-1185">Reference proteome</keyword>
<comment type="caution">
    <text evidence="1">The sequence shown here is derived from an EMBL/GenBank/DDBJ whole genome shotgun (WGS) entry which is preliminary data.</text>
</comment>
<dbReference type="EMBL" id="JAPCID010000007">
    <property type="protein sequence ID" value="MDA0137059.1"/>
    <property type="molecule type" value="Genomic_DNA"/>
</dbReference>
<sequence>MSGDQIATPLLVPSFSSRGFGAIREPGEPERSEVSSALEFFADRLTESFLVSAYDLHHGLLAAADSLEDEDWSASLLSRPEVLIIDSGGYEVRPKVDSGELLQDLREPLPWTEADYGVLLDRLPAAAVNCAAVAWDRPGESYAAQLRSAQEFLAGRRALTPIVLLKPCRGSIHDLEELEACASKLAFFGVIGITEHELGATLLDRIVGVMRLRSILDRARLSTPIHIFGALDPLFVPLYFAAGADIFDGLTWLRYAYWHGLAVHREQAPLLQSLIEQRDDVRRFAALASNLTFLGQLQSRLRRFVAESYDWTIFNDPMVGRPGEHLGDVLQSAYLSAMARRT</sequence>
<dbReference type="Gene3D" id="3.20.20.105">
    <property type="entry name" value="Queuine tRNA-ribosyltransferase-like"/>
    <property type="match status" value="1"/>
</dbReference>
<proteinExistence type="predicted"/>
<protein>
    <recommendedName>
        <fullName evidence="3">Dihydrodipicolinate synthase family protein</fullName>
    </recommendedName>
</protein>
<dbReference type="RefSeq" id="WP_270006237.1">
    <property type="nucleotide sequence ID" value="NZ_JAPCID010000007.1"/>
</dbReference>
<gene>
    <name evidence="1" type="ORF">OJ962_06090</name>
</gene>
<evidence type="ECO:0008006" key="3">
    <source>
        <dbReference type="Google" id="ProtNLM"/>
    </source>
</evidence>
<evidence type="ECO:0000313" key="1">
    <source>
        <dbReference type="EMBL" id="MDA0137059.1"/>
    </source>
</evidence>
<name>A0ABT4REU7_9ACTN</name>
<evidence type="ECO:0000313" key="2">
    <source>
        <dbReference type="Proteomes" id="UP001147700"/>
    </source>
</evidence>
<reference evidence="1" key="1">
    <citation type="submission" date="2022-10" db="EMBL/GenBank/DDBJ databases">
        <title>The WGS of Solirubrobacter sp. CPCC 204708.</title>
        <authorList>
            <person name="Jiang Z."/>
        </authorList>
    </citation>
    <scope>NUCLEOTIDE SEQUENCE</scope>
    <source>
        <strain evidence="1">CPCC 204708</strain>
    </source>
</reference>
<dbReference type="InterPro" id="IPR036511">
    <property type="entry name" value="TGT-like_sf"/>
</dbReference>
<dbReference type="SUPFAM" id="SSF51713">
    <property type="entry name" value="tRNA-guanine transglycosylase"/>
    <property type="match status" value="1"/>
</dbReference>
<dbReference type="Proteomes" id="UP001147700">
    <property type="component" value="Unassembled WGS sequence"/>
</dbReference>